<dbReference type="PANTHER" id="PTHR43372">
    <property type="entry name" value="FATTY-ACID AMIDE HYDROLASE"/>
    <property type="match status" value="1"/>
</dbReference>
<dbReference type="GO" id="GO:0012505">
    <property type="term" value="C:endomembrane system"/>
    <property type="evidence" value="ECO:0007669"/>
    <property type="project" value="TreeGrafter"/>
</dbReference>
<protein>
    <submittedName>
        <fullName evidence="2">Fatty-acid amide hydrolase 2</fullName>
    </submittedName>
</protein>
<dbReference type="InterPro" id="IPR023631">
    <property type="entry name" value="Amidase_dom"/>
</dbReference>
<dbReference type="PANTHER" id="PTHR43372:SF4">
    <property type="entry name" value="FATTY-ACID AMIDE HYDROLASE 2"/>
    <property type="match status" value="1"/>
</dbReference>
<dbReference type="AlphaFoldDB" id="A0A0M0JBJ1"/>
<dbReference type="GO" id="GO:0016787">
    <property type="term" value="F:hydrolase activity"/>
    <property type="evidence" value="ECO:0007669"/>
    <property type="project" value="UniProtKB-KW"/>
</dbReference>
<organism evidence="2 3">
    <name type="scientific">Chrysochromulina tobinii</name>
    <dbReference type="NCBI Taxonomy" id="1460289"/>
    <lineage>
        <taxon>Eukaryota</taxon>
        <taxon>Haptista</taxon>
        <taxon>Haptophyta</taxon>
        <taxon>Prymnesiophyceae</taxon>
        <taxon>Prymnesiales</taxon>
        <taxon>Chrysochromulinaceae</taxon>
        <taxon>Chrysochromulina</taxon>
    </lineage>
</organism>
<proteinExistence type="predicted"/>
<name>A0A0M0JBJ1_9EUKA</name>
<feature type="domain" description="Amidase" evidence="1">
    <location>
        <begin position="160"/>
        <end position="623"/>
    </location>
</feature>
<dbReference type="Proteomes" id="UP000037460">
    <property type="component" value="Unassembled WGS sequence"/>
</dbReference>
<sequence length="646" mass="67889">MSQHSRRPIAMLAALHDLALDMVASPPPPILLIILGPLILPLILLELWHRTSRTAVAKSQASYTRIHELGVITLGDYCTVSGLTQYVDRNGKRARVVGRDAKKGLWHVIIDGEAQAQDSPSKNGKVALRPENLVPDVPCLQPATVLSARIRRGELTSRALTELCVQQLLRADESLNALTARRFEDALKEADAADAAVAAGRAPPVSIAPLWGVPILVKECFEIAGLPFTAGVASLTGRVGLTTAPSMTRLAEAGLPILGSTNVSEACMFHEAANPIYGRSVNPHGGGTRTPGGSSGGAAALVAAAGAPLAVTSDVGGSTRIPSLYCGLFGHKPTGGTIPNSGTLPHVPPDSLVSIYCQLGPTTRHACDLYPLLVTLAGADGIDRVCRPDARASLLAASPRDVDVASLTVFVFDEPFLPWPLRSGLHPELRAAQARAVAALSARGCKVVHIGHAELPETAYAFSIWSATLAAAQALPFRHIISDGRRDGPYTVWQVGLEALRCLRGGGQTARHTLPAVGLALVETLDACLDRLFSSRRTMIGKGLKLRTRLDALLGAGTAVLVCPSLLTPAPRHHENLLRFPDAGQCGLWNVLALPATAVPLGADPRTKLPLGCQVVGGYGCDRVTIAVAEELEKMGVAKAVTPFAP</sequence>
<dbReference type="EMBL" id="JWZX01003177">
    <property type="protein sequence ID" value="KOO23583.1"/>
    <property type="molecule type" value="Genomic_DNA"/>
</dbReference>
<dbReference type="InterPro" id="IPR052739">
    <property type="entry name" value="FAAH2"/>
</dbReference>
<keyword evidence="3" id="KW-1185">Reference proteome</keyword>
<evidence type="ECO:0000313" key="2">
    <source>
        <dbReference type="EMBL" id="KOO23583.1"/>
    </source>
</evidence>
<dbReference type="SUPFAM" id="SSF75304">
    <property type="entry name" value="Amidase signature (AS) enzymes"/>
    <property type="match status" value="1"/>
</dbReference>
<gene>
    <name evidence="2" type="ORF">Ctob_003659</name>
</gene>
<dbReference type="Gene3D" id="3.90.1300.10">
    <property type="entry name" value="Amidase signature (AS) domain"/>
    <property type="match status" value="1"/>
</dbReference>
<evidence type="ECO:0000313" key="3">
    <source>
        <dbReference type="Proteomes" id="UP000037460"/>
    </source>
</evidence>
<evidence type="ECO:0000259" key="1">
    <source>
        <dbReference type="Pfam" id="PF01425"/>
    </source>
</evidence>
<accession>A0A0M0JBJ1</accession>
<keyword evidence="2" id="KW-0378">Hydrolase</keyword>
<dbReference type="InterPro" id="IPR036928">
    <property type="entry name" value="AS_sf"/>
</dbReference>
<dbReference type="Pfam" id="PF01425">
    <property type="entry name" value="Amidase"/>
    <property type="match status" value="1"/>
</dbReference>
<comment type="caution">
    <text evidence="2">The sequence shown here is derived from an EMBL/GenBank/DDBJ whole genome shotgun (WGS) entry which is preliminary data.</text>
</comment>
<reference evidence="3" key="1">
    <citation type="journal article" date="2015" name="PLoS Genet.">
        <title>Genome Sequence and Transcriptome Analyses of Chrysochromulina tobin: Metabolic Tools for Enhanced Algal Fitness in the Prominent Order Prymnesiales (Haptophyceae).</title>
        <authorList>
            <person name="Hovde B.T."/>
            <person name="Deodato C.R."/>
            <person name="Hunsperger H.M."/>
            <person name="Ryken S.A."/>
            <person name="Yost W."/>
            <person name="Jha R.K."/>
            <person name="Patterson J."/>
            <person name="Monnat R.J. Jr."/>
            <person name="Barlow S.B."/>
            <person name="Starkenburg S.R."/>
            <person name="Cattolico R.A."/>
        </authorList>
    </citation>
    <scope>NUCLEOTIDE SEQUENCE</scope>
    <source>
        <strain evidence="3">CCMP291</strain>
    </source>
</reference>
<dbReference type="OrthoDB" id="6428749at2759"/>